<evidence type="ECO:0000256" key="4">
    <source>
        <dbReference type="ARBA" id="ARBA00023040"/>
    </source>
</evidence>
<dbReference type="InterPro" id="IPR002455">
    <property type="entry name" value="GPCR3_GABA-B"/>
</dbReference>
<dbReference type="PANTHER" id="PTHR10519">
    <property type="entry name" value="GABA-B RECEPTOR"/>
    <property type="match status" value="1"/>
</dbReference>
<evidence type="ECO:0000256" key="10">
    <source>
        <dbReference type="SAM" id="SignalP"/>
    </source>
</evidence>
<feature type="domain" description="Receptor ligand binding region" evidence="11">
    <location>
        <begin position="55"/>
        <end position="373"/>
    </location>
</feature>
<keyword evidence="10" id="KW-0732">Signal</keyword>
<dbReference type="InterPro" id="IPR001828">
    <property type="entry name" value="ANF_lig-bd_rcpt"/>
</dbReference>
<evidence type="ECO:0000256" key="8">
    <source>
        <dbReference type="ARBA" id="ARBA00023224"/>
    </source>
</evidence>
<organism evidence="12 13">
    <name type="scientific">Polyrhizophydium stewartii</name>
    <dbReference type="NCBI Taxonomy" id="2732419"/>
    <lineage>
        <taxon>Eukaryota</taxon>
        <taxon>Fungi</taxon>
        <taxon>Fungi incertae sedis</taxon>
        <taxon>Chytridiomycota</taxon>
        <taxon>Chytridiomycota incertae sedis</taxon>
        <taxon>Chytridiomycetes</taxon>
        <taxon>Rhizophydiales</taxon>
        <taxon>Rhizophydiales incertae sedis</taxon>
        <taxon>Polyrhizophydium</taxon>
    </lineage>
</organism>
<dbReference type="Pfam" id="PF01094">
    <property type="entry name" value="ANF_receptor"/>
    <property type="match status" value="1"/>
</dbReference>
<feature type="chain" id="PRO_5045833816" description="Receptor ligand binding region domain-containing protein" evidence="10">
    <location>
        <begin position="29"/>
        <end position="882"/>
    </location>
</feature>
<keyword evidence="13" id="KW-1185">Reference proteome</keyword>
<evidence type="ECO:0000256" key="1">
    <source>
        <dbReference type="ARBA" id="ARBA00004370"/>
    </source>
</evidence>
<keyword evidence="4" id="KW-0297">G-protein coupled receptor</keyword>
<evidence type="ECO:0000256" key="2">
    <source>
        <dbReference type="ARBA" id="ARBA00022692"/>
    </source>
</evidence>
<feature type="transmembrane region" description="Helical" evidence="9">
    <location>
        <begin position="495"/>
        <end position="517"/>
    </location>
</feature>
<evidence type="ECO:0000256" key="3">
    <source>
        <dbReference type="ARBA" id="ARBA00022989"/>
    </source>
</evidence>
<evidence type="ECO:0000313" key="13">
    <source>
        <dbReference type="Proteomes" id="UP001527925"/>
    </source>
</evidence>
<keyword evidence="6" id="KW-0675">Receptor</keyword>
<gene>
    <name evidence="12" type="ORF">HK105_200145</name>
</gene>
<keyword evidence="2 9" id="KW-0812">Transmembrane</keyword>
<reference evidence="12 13" key="1">
    <citation type="submission" date="2023-09" db="EMBL/GenBank/DDBJ databases">
        <title>Pangenome analysis of Batrachochytrium dendrobatidis and related Chytrids.</title>
        <authorList>
            <person name="Yacoub M.N."/>
            <person name="Stajich J.E."/>
            <person name="James T.Y."/>
        </authorList>
    </citation>
    <scope>NUCLEOTIDE SEQUENCE [LARGE SCALE GENOMIC DNA]</scope>
    <source>
        <strain evidence="12 13">JEL0888</strain>
    </source>
</reference>
<evidence type="ECO:0000256" key="5">
    <source>
        <dbReference type="ARBA" id="ARBA00023136"/>
    </source>
</evidence>
<dbReference type="InterPro" id="IPR028082">
    <property type="entry name" value="Peripla_BP_I"/>
</dbReference>
<accession>A0ABR4NKL4</accession>
<comment type="subcellular location">
    <subcellularLocation>
        <location evidence="1">Membrane</location>
    </subcellularLocation>
</comment>
<feature type="transmembrane region" description="Helical" evidence="9">
    <location>
        <begin position="674"/>
        <end position="693"/>
    </location>
</feature>
<dbReference type="PANTHER" id="PTHR10519:SF20">
    <property type="entry name" value="G-PROTEIN COUPLED RECEPTOR 156-RELATED"/>
    <property type="match status" value="1"/>
</dbReference>
<name>A0ABR4NKL4_9FUNG</name>
<feature type="transmembrane region" description="Helical" evidence="9">
    <location>
        <begin position="588"/>
        <end position="608"/>
    </location>
</feature>
<protein>
    <recommendedName>
        <fullName evidence="11">Receptor ligand binding region domain-containing protein</fullName>
    </recommendedName>
</protein>
<sequence>MLEMAKSSTITLASALLASLWFGTTAEAARSNNKAESTVSVGLFVNVVSLQAAQRLMGMRMAVSELNARSDILPDVTIAMGGAMVFARANLEPAKLYEQSINLCDTSPPIGGSTTYSSLANLANNLVCPTIPLFSMWAQTSKLSDKRLYPRFWRYTLPYASLIESLVPMIQYFGWSKVGLVTMNDGIFPETATYFNSILPAYGINVVSPVKIVKYNPAVSRLYYDQVAREYSFLKSTGLRIFIANVDATVLGDTMMSAKKAGIWGRNYDTPFDMSLLRGLIMIQSNIGPFLNDPYFQSWLPKFNAFRRSEIANNAALYPAINFQQTNPYAPDGPVSCFFDDPGMNQRPAVDVIGGYDGVMTLARAWDKAGRAAINDAGTTGRALANGSLAGAITLAAIVGDANNQPSLTGLRFTSIGDPSADRTRVAQIDISGGSMLVVTTGVIGFDPATDEPATFAPNASKFIWPGNRTFEDVPIDFPPQAIDYASISETGVRVVLACAAIVAVVCLACSILSLSIQNEKLKCHAPKMLAAASVGVSHLIVHSSQTKLTWRDTDCVASKHYFIYIIFSFSTRKIHRKILELGSVGQIVLLAVPVFIAFTLLIAYSFVDPIRSALVYYDTTSSYAVLLLAHLTKSIQNEFGESLQLFSTVLVILILGGVSFLQSSQTTSVRQQFYVESIMALVGGVILFALILGRIAKDLTELILAKLVRGSVGKIFQKVPSLRNSASCKTSTSSDGFDVHRCGVTGDIRNEQRNSAVPVRLLKNSLLPQWRLANIMILPPPVASLRYIEDHNPDLVNFLPLKYFTAVRTFKGLGDPRESMCEVDFGKNHLVLSFSTPAKMLAWMDRAARAVIESRGKSAADGDDSQAIAGIIIQPKKKSRS</sequence>
<evidence type="ECO:0000313" key="12">
    <source>
        <dbReference type="EMBL" id="KAL2920079.1"/>
    </source>
</evidence>
<evidence type="ECO:0000259" key="11">
    <source>
        <dbReference type="Pfam" id="PF01094"/>
    </source>
</evidence>
<keyword evidence="5 9" id="KW-0472">Membrane</keyword>
<keyword evidence="3 9" id="KW-1133">Transmembrane helix</keyword>
<comment type="caution">
    <text evidence="12">The sequence shown here is derived from an EMBL/GenBank/DDBJ whole genome shotgun (WGS) entry which is preliminary data.</text>
</comment>
<evidence type="ECO:0000256" key="7">
    <source>
        <dbReference type="ARBA" id="ARBA00023180"/>
    </source>
</evidence>
<feature type="signal peptide" evidence="10">
    <location>
        <begin position="1"/>
        <end position="28"/>
    </location>
</feature>
<keyword evidence="7" id="KW-0325">Glycoprotein</keyword>
<dbReference type="Gene3D" id="3.40.50.2300">
    <property type="match status" value="2"/>
</dbReference>
<evidence type="ECO:0000256" key="6">
    <source>
        <dbReference type="ARBA" id="ARBA00023170"/>
    </source>
</evidence>
<keyword evidence="8" id="KW-0807">Transducer</keyword>
<dbReference type="SUPFAM" id="SSF53822">
    <property type="entry name" value="Periplasmic binding protein-like I"/>
    <property type="match status" value="1"/>
</dbReference>
<feature type="transmembrane region" description="Helical" evidence="9">
    <location>
        <begin position="644"/>
        <end position="662"/>
    </location>
</feature>
<dbReference type="EMBL" id="JADGIZ020000001">
    <property type="protein sequence ID" value="KAL2920079.1"/>
    <property type="molecule type" value="Genomic_DNA"/>
</dbReference>
<dbReference type="Proteomes" id="UP001527925">
    <property type="component" value="Unassembled WGS sequence"/>
</dbReference>
<evidence type="ECO:0000256" key="9">
    <source>
        <dbReference type="SAM" id="Phobius"/>
    </source>
</evidence>
<proteinExistence type="predicted"/>